<dbReference type="AlphaFoldDB" id="A0A369AQH5"/>
<accession>A0A369AQH5</accession>
<sequence>MISVLDMRSIKKNMGIIDPGFGIKIFSLYAFTQGDFWGGAELAFLELSQAGREYRVEKSSENVRNEYSDIICNINILLHVLMSGPRNPGQAVKLINAFTAPASLLKREASIEKAIQEGVKRIIAGRETMPAHQAYINDMARIQNTDNRYRNRMGTLLHLITPQGDVAANKSGFVKRILSKLVTLDAYPKTSGAKLRMRSSAAIVQRRNAGKAEEQRYSALPHKKETAALTGTVDLTDTMTLTSDAAYPEVRGHSYTQELSGKYWTFAQHDEMLLRRHNAGEAWEVYQAGHDAGHIRKAEAALVVFKERTRFVGDCTSFGARSGVGTPRGAFPTNRMGTLLHLITPQGEVAANKSGFVKGILSKLVTLDAYKKIGGVSLGMCYSAAIAQRKNAGKAEEERYSALPHRKETAALTGTVDLTDTMALTSDVAYPEVRGHSYTHELSGKYWTFAQHDEMLLRRHNAGEAW</sequence>
<keyword evidence="2" id="KW-1185">Reference proteome</keyword>
<proteinExistence type="predicted"/>
<gene>
    <name evidence="1" type="ORF">DFR58_12511</name>
</gene>
<organism evidence="1 2">
    <name type="scientific">Anaerobacterium chartisolvens</name>
    <dbReference type="NCBI Taxonomy" id="1297424"/>
    <lineage>
        <taxon>Bacteria</taxon>
        <taxon>Bacillati</taxon>
        <taxon>Bacillota</taxon>
        <taxon>Clostridia</taxon>
        <taxon>Eubacteriales</taxon>
        <taxon>Oscillospiraceae</taxon>
        <taxon>Anaerobacterium</taxon>
    </lineage>
</organism>
<dbReference type="EMBL" id="QPJT01000025">
    <property type="protein sequence ID" value="RCX11365.1"/>
    <property type="molecule type" value="Genomic_DNA"/>
</dbReference>
<dbReference type="RefSeq" id="WP_170138205.1">
    <property type="nucleotide sequence ID" value="NZ_QPJT01000025.1"/>
</dbReference>
<reference evidence="1 2" key="1">
    <citation type="submission" date="2018-07" db="EMBL/GenBank/DDBJ databases">
        <title>Genomic Encyclopedia of Type Strains, Phase IV (KMG-IV): sequencing the most valuable type-strain genomes for metagenomic binning, comparative biology and taxonomic classification.</title>
        <authorList>
            <person name="Goeker M."/>
        </authorList>
    </citation>
    <scope>NUCLEOTIDE SEQUENCE [LARGE SCALE GENOMIC DNA]</scope>
    <source>
        <strain evidence="1 2">DSM 27016</strain>
    </source>
</reference>
<protein>
    <submittedName>
        <fullName evidence="1">Uncharacterized protein</fullName>
    </submittedName>
</protein>
<evidence type="ECO:0000313" key="1">
    <source>
        <dbReference type="EMBL" id="RCX11365.1"/>
    </source>
</evidence>
<name>A0A369AQH5_9FIRM</name>
<comment type="caution">
    <text evidence="1">The sequence shown here is derived from an EMBL/GenBank/DDBJ whole genome shotgun (WGS) entry which is preliminary data.</text>
</comment>
<dbReference type="Proteomes" id="UP000253034">
    <property type="component" value="Unassembled WGS sequence"/>
</dbReference>
<evidence type="ECO:0000313" key="2">
    <source>
        <dbReference type="Proteomes" id="UP000253034"/>
    </source>
</evidence>
<feature type="non-terminal residue" evidence="1">
    <location>
        <position position="466"/>
    </location>
</feature>